<dbReference type="BioCyc" id="MPUL272635:G1GT6-737-MONOMER"/>
<dbReference type="HOGENOM" id="CLU_620848_0_0_14"/>
<dbReference type="PIR" id="D90602">
    <property type="entry name" value="D90602"/>
</dbReference>
<feature type="transmembrane region" description="Helical" evidence="1">
    <location>
        <begin position="409"/>
        <end position="431"/>
    </location>
</feature>
<name>Q98PJ8_MYCPU</name>
<evidence type="ECO:0000256" key="1">
    <source>
        <dbReference type="SAM" id="Phobius"/>
    </source>
</evidence>
<organism evidence="3">
    <name type="scientific">Mycoplasmopsis pulmonis (strain UAB CTIP)</name>
    <name type="common">Mycoplasma pulmonis</name>
    <dbReference type="NCBI Taxonomy" id="272635"/>
    <lineage>
        <taxon>Bacteria</taxon>
        <taxon>Bacillati</taxon>
        <taxon>Mycoplasmatota</taxon>
        <taxon>Mycoplasmoidales</taxon>
        <taxon>Metamycoplasmataceae</taxon>
        <taxon>Mycoplasmopsis</taxon>
    </lineage>
</organism>
<dbReference type="KEGG" id="mpu:MYPU_7240"/>
<keyword evidence="1" id="KW-1133">Transmembrane helix</keyword>
<accession>Q98PJ8</accession>
<sequence length="441" mass="52592">MENNYQYNKIKNSEFYNIEKIDNVHWRIHFSFDRQMYFEIYDRLGQPEDPNSDLVKLNVYKLLMKPLVEDIKDQYEFEDKFLIKMDTSTLELNEKEFKFFCDFFFIENQTLKILQNFPEKYKFEYFDDIKVSKTGFLRNTIALSKFSKARDFDKTPDKIKIPGSIIDIEVEFLNNGKVDSEKKEIKGFIVGLGSVHDDEFKIFKGKKVNDILTVPLRKTYYGWNGKNDDVHGDKKIQIKILKLRNIYIETSTKEIIKDEKIQKRFQSLENLNSFIERLTKYEQKIYSDFIFGYKLMDFVVKSDDYKIDQKIIDLLTKVNGDLFDRMQEDPSIKQRMVEEFARIKTKEEFVKTVVEKEIHKAKVESVAAPKFKFEQEIADVINTTVKNANTLKEFHNINLNDKMLSESIWMNWIVIFAFVNIYNPNLVSIMLKELVQFEIDK</sequence>
<dbReference type="AlphaFoldDB" id="Q98PJ8"/>
<keyword evidence="3" id="KW-1185">Reference proteome</keyword>
<evidence type="ECO:0000313" key="3">
    <source>
        <dbReference type="Proteomes" id="UP000000528"/>
    </source>
</evidence>
<protein>
    <submittedName>
        <fullName evidence="2">Uncharacterized protein</fullName>
    </submittedName>
</protein>
<dbReference type="EMBL" id="AL445565">
    <property type="protein sequence ID" value="CAC13897.1"/>
    <property type="molecule type" value="Genomic_DNA"/>
</dbReference>
<reference evidence="2 3" key="1">
    <citation type="journal article" date="2001" name="Nucleic Acids Res.">
        <title>The complete genome sequence of the murine respiratory pathogen Mycoplasma pulmonis.</title>
        <authorList>
            <person name="Chambaud I."/>
            <person name="Heilig R."/>
            <person name="Ferris S."/>
            <person name="Barbe V."/>
            <person name="Samson D."/>
            <person name="Galisson F."/>
            <person name="Moszer I."/>
            <person name="Dybvig K."/>
            <person name="Wroblewski H."/>
            <person name="Viari A."/>
            <person name="Rocha E.P.C."/>
            <person name="Blanchard A."/>
        </authorList>
    </citation>
    <scope>NUCLEOTIDE SEQUENCE [LARGE SCALE GENOMIC DNA]</scope>
    <source>
        <strain evidence="2 3">UAB CTIP</strain>
    </source>
</reference>
<keyword evidence="1" id="KW-0812">Transmembrane</keyword>
<gene>
    <name evidence="2" type="ordered locus">MYPU_7240</name>
</gene>
<proteinExistence type="predicted"/>
<keyword evidence="1" id="KW-0472">Membrane</keyword>
<dbReference type="Proteomes" id="UP000000528">
    <property type="component" value="Chromosome"/>
</dbReference>
<dbReference type="RefSeq" id="WP_010925525.1">
    <property type="nucleotide sequence ID" value="NC_002771.1"/>
</dbReference>
<evidence type="ECO:0000313" key="2">
    <source>
        <dbReference type="EMBL" id="CAC13897.1"/>
    </source>
</evidence>